<feature type="region of interest" description="Disordered" evidence="8">
    <location>
        <begin position="510"/>
        <end position="699"/>
    </location>
</feature>
<feature type="domain" description="Translation initiation factor beta propellor-like" evidence="9">
    <location>
        <begin position="218"/>
        <end position="412"/>
    </location>
</feature>
<evidence type="ECO:0000256" key="6">
    <source>
        <dbReference type="ARBA" id="ARBA00022845"/>
    </source>
</evidence>
<dbReference type="GeneID" id="25298071"/>
<evidence type="ECO:0000256" key="8">
    <source>
        <dbReference type="SAM" id="MobiDB-lite"/>
    </source>
</evidence>
<evidence type="ECO:0000313" key="11">
    <source>
        <dbReference type="Proteomes" id="UP000053617"/>
    </source>
</evidence>
<accession>A0A0D2IW74</accession>
<dbReference type="GO" id="GO:0022627">
    <property type="term" value="C:cytosolic small ribosomal subunit"/>
    <property type="evidence" value="ECO:0007669"/>
    <property type="project" value="TreeGrafter"/>
</dbReference>
<dbReference type="PIRSF" id="PIRSF017222">
    <property type="entry name" value="eIF2A"/>
    <property type="match status" value="1"/>
</dbReference>
<dbReference type="InterPro" id="IPR013979">
    <property type="entry name" value="TIF_beta_prop-like"/>
</dbReference>
<comment type="similarity">
    <text evidence="1">Belongs to the WD repeat EIF2A family.</text>
</comment>
<proteinExistence type="inferred from homology"/>
<feature type="compositionally biased region" description="Low complexity" evidence="8">
    <location>
        <begin position="555"/>
        <end position="566"/>
    </location>
</feature>
<dbReference type="EMBL" id="KN847482">
    <property type="protein sequence ID" value="KIX00935.1"/>
    <property type="molecule type" value="Genomic_DNA"/>
</dbReference>
<dbReference type="STRING" id="1442369.A0A0D2IW74"/>
<evidence type="ECO:0000259" key="9">
    <source>
        <dbReference type="Pfam" id="PF08662"/>
    </source>
</evidence>
<dbReference type="OrthoDB" id="2194683at2759"/>
<dbReference type="GO" id="GO:0003729">
    <property type="term" value="F:mRNA binding"/>
    <property type="evidence" value="ECO:0007669"/>
    <property type="project" value="TreeGrafter"/>
</dbReference>
<keyword evidence="11" id="KW-1185">Reference proteome</keyword>
<dbReference type="InterPro" id="IPR015943">
    <property type="entry name" value="WD40/YVTN_repeat-like_dom_sf"/>
</dbReference>
<gene>
    <name evidence="10" type="ORF">Z518_10000</name>
</gene>
<protein>
    <recommendedName>
        <fullName evidence="2">Eukaryotic translation initiation factor 2A</fullName>
    </recommendedName>
</protein>
<evidence type="ECO:0000256" key="2">
    <source>
        <dbReference type="ARBA" id="ARBA00013819"/>
    </source>
</evidence>
<feature type="compositionally biased region" description="Polar residues" evidence="8">
    <location>
        <begin position="646"/>
        <end position="667"/>
    </location>
</feature>
<dbReference type="HOGENOM" id="CLU_013809_0_1_1"/>
<keyword evidence="4" id="KW-0853">WD repeat</keyword>
<dbReference type="GO" id="GO:0006417">
    <property type="term" value="P:regulation of translation"/>
    <property type="evidence" value="ECO:0007669"/>
    <property type="project" value="UniProtKB-KW"/>
</dbReference>
<dbReference type="GO" id="GO:0043022">
    <property type="term" value="F:ribosome binding"/>
    <property type="evidence" value="ECO:0007669"/>
    <property type="project" value="TreeGrafter"/>
</dbReference>
<dbReference type="GO" id="GO:0000049">
    <property type="term" value="F:tRNA binding"/>
    <property type="evidence" value="ECO:0007669"/>
    <property type="project" value="TreeGrafter"/>
</dbReference>
<evidence type="ECO:0000256" key="7">
    <source>
        <dbReference type="ARBA" id="ARBA00022917"/>
    </source>
</evidence>
<evidence type="ECO:0000313" key="10">
    <source>
        <dbReference type="EMBL" id="KIX00935.1"/>
    </source>
</evidence>
<dbReference type="PANTHER" id="PTHR13227">
    <property type="entry name" value="EUKARYOTIC TRANSLATION INITIATION FACTOR 2A"/>
    <property type="match status" value="1"/>
</dbReference>
<sequence length="748" mass="80865">MSLTTQFAFRTLKGIGVVNGAPTYEPLPAFQRPEGNLRCCAYSPCGRYFAWASPEQVNIINADTGAIISSLPAENVFELGFSPLGTYIITWQRPSKDENGDAVRNLKVWLVIDEKATAEGVEKEAIARFVQKSQTGWNLQYTYDEAFCARVVTNEVQIYQSHDLTTVWNKIRVEGVADFAVSPGKNHAIAVFVPERKGQPAAVRVYNVPNFTTPISQKNFFKGDKVQLKWNDNGTSLIVLAQTEVDKTGKSYYGETTLYLLSANGGVDSRIDLDKEGPIHDVSWSPKSNSFAVVYGYMPAKTVIFNAKAQSVHTFPLGPRNTVLFSPHGRFVLVAGFGNLAGQMDIYDLEKHFTKICTIEASNASVCEWSPDGIHVLTATTSPRLRVDNGIRIWHASGPLMYNEDMNELYHVCWRPQPSSSFPLAANPFSPTPAPHSSATEYMAARKTPSKPAGAYRPPGARGQVTPLAFKREDEGGAAFVRDGVSSFPSNANGFGKPRQRIVPGSEFVEEKTPLPPGAAPGGGVSLTGTGEGADGEPMSKAAKKNAKKREAKKAAAAAAREQAAAGNLVPDQQQAGGRGKSPSRSPDGRGHQRSRSRNYVPAPGLEPPTGPKKERSRSNSRRQHGDITNSVNSQANGTPKGPGNAQGTPNQKPRATAPTNINTTAQIPPPPPVPQGQVPPELEVTSPMTPGGNPQDKKIRGLLKKIRAIEDLKMRFAGGEKLEDTQMRKIASEDAVRKELVALGYNG</sequence>
<feature type="compositionally biased region" description="Gly residues" evidence="8">
    <location>
        <begin position="520"/>
        <end position="533"/>
    </location>
</feature>
<feature type="compositionally biased region" description="Polar residues" evidence="8">
    <location>
        <begin position="627"/>
        <end position="638"/>
    </location>
</feature>
<dbReference type="AlphaFoldDB" id="A0A0D2IW74"/>
<dbReference type="GO" id="GO:0003743">
    <property type="term" value="F:translation initiation factor activity"/>
    <property type="evidence" value="ECO:0007669"/>
    <property type="project" value="UniProtKB-KW"/>
</dbReference>
<organism evidence="10 11">
    <name type="scientific">Rhinocladiella mackenziei CBS 650.93</name>
    <dbReference type="NCBI Taxonomy" id="1442369"/>
    <lineage>
        <taxon>Eukaryota</taxon>
        <taxon>Fungi</taxon>
        <taxon>Dikarya</taxon>
        <taxon>Ascomycota</taxon>
        <taxon>Pezizomycotina</taxon>
        <taxon>Eurotiomycetes</taxon>
        <taxon>Chaetothyriomycetidae</taxon>
        <taxon>Chaetothyriales</taxon>
        <taxon>Herpotrichiellaceae</taxon>
        <taxon>Rhinocladiella</taxon>
    </lineage>
</organism>
<evidence type="ECO:0000256" key="3">
    <source>
        <dbReference type="ARBA" id="ARBA00022540"/>
    </source>
</evidence>
<dbReference type="InterPro" id="IPR011387">
    <property type="entry name" value="TIF2A"/>
</dbReference>
<keyword evidence="3" id="KW-0396">Initiation factor</keyword>
<dbReference type="VEuPathDB" id="FungiDB:Z518_10000"/>
<evidence type="ECO:0000256" key="4">
    <source>
        <dbReference type="ARBA" id="ARBA00022574"/>
    </source>
</evidence>
<keyword evidence="6" id="KW-0810">Translation regulation</keyword>
<name>A0A0D2IW74_9EURO</name>
<dbReference type="SUPFAM" id="SSF82171">
    <property type="entry name" value="DPP6 N-terminal domain-like"/>
    <property type="match status" value="1"/>
</dbReference>
<evidence type="ECO:0000256" key="5">
    <source>
        <dbReference type="ARBA" id="ARBA00022737"/>
    </source>
</evidence>
<reference evidence="10 11" key="1">
    <citation type="submission" date="2015-01" db="EMBL/GenBank/DDBJ databases">
        <title>The Genome Sequence of Rhinocladiella mackenzie CBS 650.93.</title>
        <authorList>
            <consortium name="The Broad Institute Genomics Platform"/>
            <person name="Cuomo C."/>
            <person name="de Hoog S."/>
            <person name="Gorbushina A."/>
            <person name="Stielow B."/>
            <person name="Teixiera M."/>
            <person name="Abouelleil A."/>
            <person name="Chapman S.B."/>
            <person name="Priest M."/>
            <person name="Young S.K."/>
            <person name="Wortman J."/>
            <person name="Nusbaum C."/>
            <person name="Birren B."/>
        </authorList>
    </citation>
    <scope>NUCLEOTIDE SEQUENCE [LARGE SCALE GENOMIC DNA]</scope>
    <source>
        <strain evidence="10 11">CBS 650.93</strain>
    </source>
</reference>
<dbReference type="RefSeq" id="XP_013268071.1">
    <property type="nucleotide sequence ID" value="XM_013412617.1"/>
</dbReference>
<feature type="compositionally biased region" description="Basic residues" evidence="8">
    <location>
        <begin position="542"/>
        <end position="552"/>
    </location>
</feature>
<dbReference type="Pfam" id="PF08662">
    <property type="entry name" value="eIF2A"/>
    <property type="match status" value="1"/>
</dbReference>
<dbReference type="Gene3D" id="2.130.10.10">
    <property type="entry name" value="YVTN repeat-like/Quinoprotein amine dehydrogenase"/>
    <property type="match status" value="2"/>
</dbReference>
<keyword evidence="5" id="KW-0677">Repeat</keyword>
<keyword evidence="7" id="KW-0648">Protein biosynthesis</keyword>
<dbReference type="Proteomes" id="UP000053617">
    <property type="component" value="Unassembled WGS sequence"/>
</dbReference>
<dbReference type="PANTHER" id="PTHR13227:SF0">
    <property type="entry name" value="EUKARYOTIC TRANSLATION INITIATION FACTOR 2A"/>
    <property type="match status" value="1"/>
</dbReference>
<dbReference type="FunFam" id="2.130.10.10:FF:000596">
    <property type="entry name" value="Eukaryotic translation initiation factor 2A"/>
    <property type="match status" value="1"/>
</dbReference>
<evidence type="ECO:0000256" key="1">
    <source>
        <dbReference type="ARBA" id="ARBA00009573"/>
    </source>
</evidence>